<keyword evidence="2" id="KW-1185">Reference proteome</keyword>
<evidence type="ECO:0000313" key="2">
    <source>
        <dbReference type="Proteomes" id="UP000019335"/>
    </source>
</evidence>
<reference evidence="1 2" key="1">
    <citation type="journal article" date="2014" name="Mol. Plant">
        <title>Chromosome Scale Genome Assembly and Transcriptome Profiling of Nannochloropsis gaditana in Nitrogen Depletion.</title>
        <authorList>
            <person name="Corteggiani Carpinelli E."/>
            <person name="Telatin A."/>
            <person name="Vitulo N."/>
            <person name="Forcato C."/>
            <person name="D'Angelo M."/>
            <person name="Schiavon R."/>
            <person name="Vezzi A."/>
            <person name="Giacometti G.M."/>
            <person name="Morosinotto T."/>
            <person name="Valle G."/>
        </authorList>
    </citation>
    <scope>NUCLEOTIDE SEQUENCE [LARGE SCALE GENOMIC DNA]</scope>
    <source>
        <strain evidence="1 2">B-31</strain>
    </source>
</reference>
<protein>
    <submittedName>
        <fullName evidence="1">Uncharacterized protein</fullName>
    </submittedName>
</protein>
<sequence>MSESVRHPTSFLLSKNIAHCVRTHSTVKSHVRYNKTIFYYGKVCMLRRKEHNALRGMHRLSYLFERQLTSMC</sequence>
<comment type="caution">
    <text evidence="1">The sequence shown here is derived from an EMBL/GenBank/DDBJ whole genome shotgun (WGS) entry which is preliminary data.</text>
</comment>
<organism evidence="1 2">
    <name type="scientific">Nannochloropsis gaditana</name>
    <dbReference type="NCBI Taxonomy" id="72520"/>
    <lineage>
        <taxon>Eukaryota</taxon>
        <taxon>Sar</taxon>
        <taxon>Stramenopiles</taxon>
        <taxon>Ochrophyta</taxon>
        <taxon>Eustigmatophyceae</taxon>
        <taxon>Eustigmatales</taxon>
        <taxon>Monodopsidaceae</taxon>
        <taxon>Nannochloropsis</taxon>
    </lineage>
</organism>
<dbReference type="AlphaFoldDB" id="W7TR76"/>
<gene>
    <name evidence="1" type="ORF">Naga_100022g2</name>
</gene>
<accession>W7TR76</accession>
<dbReference type="EMBL" id="AZIL01000117">
    <property type="protein sequence ID" value="EWM29740.1"/>
    <property type="molecule type" value="Genomic_DNA"/>
</dbReference>
<proteinExistence type="predicted"/>
<evidence type="ECO:0000313" key="1">
    <source>
        <dbReference type="EMBL" id="EWM29740.1"/>
    </source>
</evidence>
<dbReference type="Proteomes" id="UP000019335">
    <property type="component" value="Chromosome 2"/>
</dbReference>
<name>W7TR76_9STRA</name>